<dbReference type="Gene3D" id="3.60.40.10">
    <property type="entry name" value="PPM-type phosphatase domain"/>
    <property type="match status" value="1"/>
</dbReference>
<evidence type="ECO:0000259" key="11">
    <source>
        <dbReference type="PROSITE" id="PS51746"/>
    </source>
</evidence>
<dbReference type="InterPro" id="IPR036457">
    <property type="entry name" value="PPM-type-like_dom_sf"/>
</dbReference>
<dbReference type="Pfam" id="PF00481">
    <property type="entry name" value="PP2C"/>
    <property type="match status" value="1"/>
</dbReference>
<accession>A0A2A2L7U5</accession>
<dbReference type="PANTHER" id="PTHR13832">
    <property type="entry name" value="PROTEIN PHOSPHATASE 2C"/>
    <property type="match status" value="1"/>
</dbReference>
<evidence type="ECO:0000313" key="13">
    <source>
        <dbReference type="Proteomes" id="UP000218231"/>
    </source>
</evidence>
<keyword evidence="8" id="KW-0464">Manganese</keyword>
<gene>
    <name evidence="12" type="ORF">WR25_21824</name>
</gene>
<evidence type="ECO:0000313" key="12">
    <source>
        <dbReference type="EMBL" id="PAV82242.1"/>
    </source>
</evidence>
<evidence type="ECO:0000256" key="2">
    <source>
        <dbReference type="ARBA" id="ARBA00001946"/>
    </source>
</evidence>
<keyword evidence="6 9" id="KW-0378">Hydrolase</keyword>
<evidence type="ECO:0000256" key="1">
    <source>
        <dbReference type="ARBA" id="ARBA00001936"/>
    </source>
</evidence>
<feature type="domain" description="PPM-type phosphatase" evidence="11">
    <location>
        <begin position="23"/>
        <end position="286"/>
    </location>
</feature>
<dbReference type="GO" id="GO:0004722">
    <property type="term" value="F:protein serine/threonine phosphatase activity"/>
    <property type="evidence" value="ECO:0007669"/>
    <property type="project" value="UniProtKB-EC"/>
</dbReference>
<comment type="similarity">
    <text evidence="3 9">Belongs to the PP2C family.</text>
</comment>
<dbReference type="FunFam" id="3.60.40.10:FF:000016">
    <property type="entry name" value="Protein phosphatase 2C"/>
    <property type="match status" value="1"/>
</dbReference>
<feature type="region of interest" description="Disordered" evidence="10">
    <location>
        <begin position="343"/>
        <end position="403"/>
    </location>
</feature>
<dbReference type="OrthoDB" id="10264738at2759"/>
<sequence length="403" mass="43396">MGQTLSEPVTTKESASCANESYLVGSSCMQGWRVNMEDAHTHLLSLPDDPKCAFFAVYDGHGGPKVSQYAGINLHKLILQQSEYQNGDLSAALQKGFLALDEQMRGAEEMKDDVSGTTAVVVLVKDNTIYCANVGDSRAVVSVVGEARPLSFDHKPAHETEARRIVAAGGWVEFNRVNGNLALSRALGDFVFKRNDSKPPEEQIVTAFPDVIKEPIGADHEFIVLACDGIWDVMSNQEVVDFVRERLAEKRDPQTIAEELLTRCLAPDCQMGGLGCDNMTVVIVGLLQGESHDALSAKCARSAVITEASQEANLSDGDENKEAGDKTASVELIRDKINTLAAHMEKDDERDSASKEGSAQSTGNKQQNTGDEDSQQKSSKTGFGSGTGTDSPPEELPPTNFTA</sequence>
<evidence type="ECO:0000256" key="3">
    <source>
        <dbReference type="ARBA" id="ARBA00006702"/>
    </source>
</evidence>
<proteinExistence type="inferred from homology"/>
<dbReference type="InterPro" id="IPR015655">
    <property type="entry name" value="PP2C"/>
</dbReference>
<evidence type="ECO:0000256" key="6">
    <source>
        <dbReference type="ARBA" id="ARBA00022801"/>
    </source>
</evidence>
<keyword evidence="13" id="KW-1185">Reference proteome</keyword>
<evidence type="ECO:0000256" key="10">
    <source>
        <dbReference type="SAM" id="MobiDB-lite"/>
    </source>
</evidence>
<dbReference type="PANTHER" id="PTHR13832:SF565">
    <property type="entry name" value="AT28366P-RELATED"/>
    <property type="match status" value="1"/>
</dbReference>
<comment type="cofactor">
    <cofactor evidence="2">
        <name>Mg(2+)</name>
        <dbReference type="ChEBI" id="CHEBI:18420"/>
    </cofactor>
</comment>
<dbReference type="SUPFAM" id="SSF81606">
    <property type="entry name" value="PP2C-like"/>
    <property type="match status" value="1"/>
</dbReference>
<evidence type="ECO:0000256" key="9">
    <source>
        <dbReference type="RuleBase" id="RU003465"/>
    </source>
</evidence>
<feature type="compositionally biased region" description="Basic and acidic residues" evidence="10">
    <location>
        <begin position="343"/>
        <end position="354"/>
    </location>
</feature>
<protein>
    <recommendedName>
        <fullName evidence="4">protein-serine/threonine phosphatase</fullName>
        <ecNumber evidence="4">3.1.3.16</ecNumber>
    </recommendedName>
</protein>
<dbReference type="PROSITE" id="PS01032">
    <property type="entry name" value="PPM_1"/>
    <property type="match status" value="1"/>
</dbReference>
<dbReference type="PROSITE" id="PS51746">
    <property type="entry name" value="PPM_2"/>
    <property type="match status" value="1"/>
</dbReference>
<dbReference type="InterPro" id="IPR001932">
    <property type="entry name" value="PPM-type_phosphatase-like_dom"/>
</dbReference>
<feature type="region of interest" description="Disordered" evidence="10">
    <location>
        <begin position="308"/>
        <end position="330"/>
    </location>
</feature>
<evidence type="ECO:0000256" key="7">
    <source>
        <dbReference type="ARBA" id="ARBA00022912"/>
    </source>
</evidence>
<evidence type="ECO:0000256" key="5">
    <source>
        <dbReference type="ARBA" id="ARBA00022723"/>
    </source>
</evidence>
<organism evidence="12 13">
    <name type="scientific">Diploscapter pachys</name>
    <dbReference type="NCBI Taxonomy" id="2018661"/>
    <lineage>
        <taxon>Eukaryota</taxon>
        <taxon>Metazoa</taxon>
        <taxon>Ecdysozoa</taxon>
        <taxon>Nematoda</taxon>
        <taxon>Chromadorea</taxon>
        <taxon>Rhabditida</taxon>
        <taxon>Rhabditina</taxon>
        <taxon>Rhabditomorpha</taxon>
        <taxon>Rhabditoidea</taxon>
        <taxon>Rhabditidae</taxon>
        <taxon>Diploscapter</taxon>
    </lineage>
</organism>
<evidence type="ECO:0000256" key="8">
    <source>
        <dbReference type="ARBA" id="ARBA00023211"/>
    </source>
</evidence>
<dbReference type="CDD" id="cd00143">
    <property type="entry name" value="PP2Cc"/>
    <property type="match status" value="1"/>
</dbReference>
<feature type="compositionally biased region" description="Polar residues" evidence="10">
    <location>
        <begin position="355"/>
        <end position="369"/>
    </location>
</feature>
<keyword evidence="7 9" id="KW-0904">Protein phosphatase</keyword>
<dbReference type="EMBL" id="LIAE01007073">
    <property type="protein sequence ID" value="PAV82242.1"/>
    <property type="molecule type" value="Genomic_DNA"/>
</dbReference>
<dbReference type="EC" id="3.1.3.16" evidence="4"/>
<dbReference type="InterPro" id="IPR000222">
    <property type="entry name" value="PP2C_BS"/>
</dbReference>
<dbReference type="STRING" id="2018661.A0A2A2L7U5"/>
<comment type="cofactor">
    <cofactor evidence="1">
        <name>Mn(2+)</name>
        <dbReference type="ChEBI" id="CHEBI:29035"/>
    </cofactor>
</comment>
<keyword evidence="5" id="KW-0479">Metal-binding</keyword>
<evidence type="ECO:0000256" key="4">
    <source>
        <dbReference type="ARBA" id="ARBA00013081"/>
    </source>
</evidence>
<name>A0A2A2L7U5_9BILA</name>
<dbReference type="Proteomes" id="UP000218231">
    <property type="component" value="Unassembled WGS sequence"/>
</dbReference>
<comment type="caution">
    <text evidence="12">The sequence shown here is derived from an EMBL/GenBank/DDBJ whole genome shotgun (WGS) entry which is preliminary data.</text>
</comment>
<reference evidence="12 13" key="1">
    <citation type="journal article" date="2017" name="Curr. Biol.">
        <title>Genome architecture and evolution of a unichromosomal asexual nematode.</title>
        <authorList>
            <person name="Fradin H."/>
            <person name="Zegar C."/>
            <person name="Gutwein M."/>
            <person name="Lucas J."/>
            <person name="Kovtun M."/>
            <person name="Corcoran D."/>
            <person name="Baugh L.R."/>
            <person name="Kiontke K."/>
            <person name="Gunsalus K."/>
            <person name="Fitch D.H."/>
            <person name="Piano F."/>
        </authorList>
    </citation>
    <scope>NUCLEOTIDE SEQUENCE [LARGE SCALE GENOMIC DNA]</scope>
    <source>
        <strain evidence="12">PF1309</strain>
    </source>
</reference>
<dbReference type="AlphaFoldDB" id="A0A2A2L7U5"/>
<dbReference type="SMART" id="SM00332">
    <property type="entry name" value="PP2Cc"/>
    <property type="match status" value="1"/>
</dbReference>
<dbReference type="GO" id="GO:0046872">
    <property type="term" value="F:metal ion binding"/>
    <property type="evidence" value="ECO:0007669"/>
    <property type="project" value="UniProtKB-KW"/>
</dbReference>